<reference evidence="3" key="2">
    <citation type="submission" date="2025-08" db="UniProtKB">
        <authorList>
            <consortium name="Ensembl"/>
        </authorList>
    </citation>
    <scope>IDENTIFICATION</scope>
</reference>
<sequence>MARREEVFQSKVFQKLYPAPPKREKELSPPGTVDALSRKTHVKGKASQRETATGDAGRKPIAANPGRRMYTVLPPPTDHKTDSEKSVTLPQLESVNSADDPADRITDRDSDEEPVQDKEEEEEPKRRRKRRKRKPDRHQDSGKDGAAGVSESGPGRSRAPEDEGGENMSRNKKRKLKKKRHKEKLLAMGLMPRAAALEFTYRKAEEEEEEEDNETRAAEVSDFLRTTMETYMSDPSLRSDQRPLLCGTVNNLLSRVAGGCCPPSALQQLYALKALVQRRQPHNLEKALVELLGTSPLPSGETAAVVSLFRYWIAHVLPMQGDEEASSEAPASWGTLADRSRDVLQSAETDSGIHPAAAGHFGLSCEKKHQTPSGPPSSAHTPILQYG</sequence>
<evidence type="ECO:0000313" key="3">
    <source>
        <dbReference type="Ensembl" id="ENSGACP00000031909.1"/>
    </source>
</evidence>
<reference evidence="3 4" key="1">
    <citation type="journal article" date="2021" name="G3 (Bethesda)">
        <title>Improved contiguity of the threespine stickleback genome using long-read sequencing.</title>
        <authorList>
            <person name="Nath S."/>
            <person name="Shaw D.E."/>
            <person name="White M.A."/>
        </authorList>
    </citation>
    <scope>NUCLEOTIDE SEQUENCE [LARGE SCALE GENOMIC DNA]</scope>
    <source>
        <strain evidence="3 4">Lake Benthic</strain>
    </source>
</reference>
<dbReference type="GeneTree" id="ENSGT00390000005606"/>
<proteinExistence type="predicted"/>
<dbReference type="Ensembl" id="ENSGACT00000061873.1">
    <property type="protein sequence ID" value="ENSGACP00000031909.1"/>
    <property type="gene ID" value="ENSGACG00000006778.2"/>
</dbReference>
<feature type="compositionally biased region" description="Acidic residues" evidence="2">
    <location>
        <begin position="109"/>
        <end position="122"/>
    </location>
</feature>
<keyword evidence="1" id="KW-0175">Coiled coil</keyword>
<feature type="compositionally biased region" description="Polar residues" evidence="2">
    <location>
        <begin position="86"/>
        <end position="97"/>
    </location>
</feature>
<dbReference type="PANTHER" id="PTHR22444">
    <property type="entry name" value="GLUTAMATE-RICH PROTEIN 1"/>
    <property type="match status" value="1"/>
</dbReference>
<feature type="compositionally biased region" description="Basic residues" evidence="2">
    <location>
        <begin position="170"/>
        <end position="183"/>
    </location>
</feature>
<evidence type="ECO:0000313" key="4">
    <source>
        <dbReference type="Proteomes" id="UP000007635"/>
    </source>
</evidence>
<reference evidence="3" key="3">
    <citation type="submission" date="2025-09" db="UniProtKB">
        <authorList>
            <consortium name="Ensembl"/>
        </authorList>
    </citation>
    <scope>IDENTIFICATION</scope>
</reference>
<feature type="region of interest" description="Disordered" evidence="2">
    <location>
        <begin position="354"/>
        <end position="387"/>
    </location>
</feature>
<keyword evidence="4" id="KW-1185">Reference proteome</keyword>
<protein>
    <submittedName>
        <fullName evidence="3">Glutamate rich 1</fullName>
    </submittedName>
</protein>
<evidence type="ECO:0000256" key="1">
    <source>
        <dbReference type="SAM" id="Coils"/>
    </source>
</evidence>
<feature type="region of interest" description="Disordered" evidence="2">
    <location>
        <begin position="16"/>
        <end position="183"/>
    </location>
</feature>
<feature type="coiled-coil region" evidence="1">
    <location>
        <begin position="194"/>
        <end position="221"/>
    </location>
</feature>
<dbReference type="AlphaFoldDB" id="A0AAQ4NYZ4"/>
<dbReference type="Proteomes" id="UP000007635">
    <property type="component" value="Chromosome XV"/>
</dbReference>
<dbReference type="InterPro" id="IPR026719">
    <property type="entry name" value="ERICH1"/>
</dbReference>
<feature type="compositionally biased region" description="Basic residues" evidence="2">
    <location>
        <begin position="126"/>
        <end position="136"/>
    </location>
</feature>
<evidence type="ECO:0000256" key="2">
    <source>
        <dbReference type="SAM" id="MobiDB-lite"/>
    </source>
</evidence>
<organism evidence="3 4">
    <name type="scientific">Gasterosteus aculeatus aculeatus</name>
    <name type="common">three-spined stickleback</name>
    <dbReference type="NCBI Taxonomy" id="481459"/>
    <lineage>
        <taxon>Eukaryota</taxon>
        <taxon>Metazoa</taxon>
        <taxon>Chordata</taxon>
        <taxon>Craniata</taxon>
        <taxon>Vertebrata</taxon>
        <taxon>Euteleostomi</taxon>
        <taxon>Actinopterygii</taxon>
        <taxon>Neopterygii</taxon>
        <taxon>Teleostei</taxon>
        <taxon>Neoteleostei</taxon>
        <taxon>Acanthomorphata</taxon>
        <taxon>Eupercaria</taxon>
        <taxon>Perciformes</taxon>
        <taxon>Cottioidei</taxon>
        <taxon>Gasterosteales</taxon>
        <taxon>Gasterosteidae</taxon>
        <taxon>Gasterosteus</taxon>
    </lineage>
</organism>
<accession>A0AAQ4NYZ4</accession>
<dbReference type="PANTHER" id="PTHR22444:SF1">
    <property type="entry name" value="GLUTAMATE-RICH PROTEIN 1"/>
    <property type="match status" value="1"/>
</dbReference>
<name>A0AAQ4NYZ4_GASAC</name>